<feature type="transmembrane region" description="Helical" evidence="9">
    <location>
        <begin position="402"/>
        <end position="433"/>
    </location>
</feature>
<evidence type="ECO:0000256" key="9">
    <source>
        <dbReference type="RuleBase" id="RU362011"/>
    </source>
</evidence>
<evidence type="ECO:0000256" key="6">
    <source>
        <dbReference type="ARBA" id="ARBA00022989"/>
    </source>
</evidence>
<evidence type="ECO:0000256" key="4">
    <source>
        <dbReference type="ARBA" id="ARBA00022692"/>
    </source>
</evidence>
<evidence type="ECO:0000313" key="12">
    <source>
        <dbReference type="Proteomes" id="UP000823863"/>
    </source>
</evidence>
<comment type="subunit">
    <text evidence="9">Homodimer.</text>
</comment>
<dbReference type="GO" id="GO:0015095">
    <property type="term" value="F:magnesium ion transmembrane transporter activity"/>
    <property type="evidence" value="ECO:0007669"/>
    <property type="project" value="UniProtKB-UniRule"/>
</dbReference>
<dbReference type="GO" id="GO:0046872">
    <property type="term" value="F:metal ion binding"/>
    <property type="evidence" value="ECO:0007669"/>
    <property type="project" value="UniProtKB-KW"/>
</dbReference>
<reference evidence="11" key="1">
    <citation type="journal article" date="2021" name="PeerJ">
        <title>Extensive microbial diversity within the chicken gut microbiome revealed by metagenomics and culture.</title>
        <authorList>
            <person name="Gilroy R."/>
            <person name="Ravi A."/>
            <person name="Getino M."/>
            <person name="Pursley I."/>
            <person name="Horton D.L."/>
            <person name="Alikhan N.F."/>
            <person name="Baker D."/>
            <person name="Gharbi K."/>
            <person name="Hall N."/>
            <person name="Watson M."/>
            <person name="Adriaenssens E.M."/>
            <person name="Foster-Nyarko E."/>
            <person name="Jarju S."/>
            <person name="Secka A."/>
            <person name="Antonio M."/>
            <person name="Oren A."/>
            <person name="Chaudhuri R.R."/>
            <person name="La Ragione R."/>
            <person name="Hildebrand F."/>
            <person name="Pallen M.J."/>
        </authorList>
    </citation>
    <scope>NUCLEOTIDE SEQUENCE</scope>
    <source>
        <strain evidence="11">CHK198-12963</strain>
    </source>
</reference>
<dbReference type="PANTHER" id="PTHR43773">
    <property type="entry name" value="MAGNESIUM TRANSPORTER MGTE"/>
    <property type="match status" value="1"/>
</dbReference>
<comment type="caution">
    <text evidence="11">The sequence shown here is derived from an EMBL/GenBank/DDBJ whole genome shotgun (WGS) entry which is preliminary data.</text>
</comment>
<evidence type="ECO:0000259" key="10">
    <source>
        <dbReference type="PROSITE" id="PS51371"/>
    </source>
</evidence>
<feature type="transmembrane region" description="Helical" evidence="9">
    <location>
        <begin position="454"/>
        <end position="473"/>
    </location>
</feature>
<reference evidence="11" key="2">
    <citation type="submission" date="2021-04" db="EMBL/GenBank/DDBJ databases">
        <authorList>
            <person name="Gilroy R."/>
        </authorList>
    </citation>
    <scope>NUCLEOTIDE SEQUENCE</scope>
    <source>
        <strain evidence="11">CHK198-12963</strain>
    </source>
</reference>
<dbReference type="GO" id="GO:0005886">
    <property type="term" value="C:plasma membrane"/>
    <property type="evidence" value="ECO:0007669"/>
    <property type="project" value="UniProtKB-SubCell"/>
</dbReference>
<dbReference type="SUPFAM" id="SSF54631">
    <property type="entry name" value="CBS-domain pair"/>
    <property type="match status" value="1"/>
</dbReference>
<dbReference type="SMART" id="SM00116">
    <property type="entry name" value="CBS"/>
    <property type="match status" value="2"/>
</dbReference>
<name>A0A9D2TD55_9FIRM</name>
<dbReference type="AlphaFoldDB" id="A0A9D2TD55"/>
<organism evidence="11 12">
    <name type="scientific">Candidatus Enterocloster excrementigallinarum</name>
    <dbReference type="NCBI Taxonomy" id="2838558"/>
    <lineage>
        <taxon>Bacteria</taxon>
        <taxon>Bacillati</taxon>
        <taxon>Bacillota</taxon>
        <taxon>Clostridia</taxon>
        <taxon>Lachnospirales</taxon>
        <taxon>Lachnospiraceae</taxon>
        <taxon>Enterocloster</taxon>
    </lineage>
</organism>
<dbReference type="Gene3D" id="1.25.60.10">
    <property type="entry name" value="MgtE N-terminal domain-like"/>
    <property type="match status" value="1"/>
</dbReference>
<dbReference type="NCBIfam" id="TIGR00400">
    <property type="entry name" value="mgtE"/>
    <property type="match status" value="1"/>
</dbReference>
<keyword evidence="9" id="KW-0479">Metal-binding</keyword>
<evidence type="ECO:0000256" key="2">
    <source>
        <dbReference type="ARBA" id="ARBA00009749"/>
    </source>
</evidence>
<evidence type="ECO:0000256" key="5">
    <source>
        <dbReference type="ARBA" id="ARBA00022842"/>
    </source>
</evidence>
<dbReference type="InterPro" id="IPR000644">
    <property type="entry name" value="CBS_dom"/>
</dbReference>
<dbReference type="InterPro" id="IPR006667">
    <property type="entry name" value="SLC41_membr_dom"/>
</dbReference>
<feature type="domain" description="CBS" evidence="10">
    <location>
        <begin position="151"/>
        <end position="214"/>
    </location>
</feature>
<protein>
    <recommendedName>
        <fullName evidence="9">Magnesium transporter MgtE</fullName>
    </recommendedName>
</protein>
<evidence type="ECO:0000256" key="7">
    <source>
        <dbReference type="ARBA" id="ARBA00023136"/>
    </source>
</evidence>
<keyword evidence="3 9" id="KW-0813">Transport</keyword>
<keyword evidence="6 9" id="KW-1133">Transmembrane helix</keyword>
<feature type="transmembrane region" description="Helical" evidence="9">
    <location>
        <begin position="375"/>
        <end position="396"/>
    </location>
</feature>
<dbReference type="Gene3D" id="1.10.357.20">
    <property type="entry name" value="SLC41 divalent cation transporters, integral membrane domain"/>
    <property type="match status" value="1"/>
</dbReference>
<dbReference type="InterPro" id="IPR006669">
    <property type="entry name" value="MgtE_transporter"/>
</dbReference>
<dbReference type="Pfam" id="PF03448">
    <property type="entry name" value="MgtE_N"/>
    <property type="match status" value="1"/>
</dbReference>
<dbReference type="Gene3D" id="3.10.580.10">
    <property type="entry name" value="CBS-domain"/>
    <property type="match status" value="1"/>
</dbReference>
<dbReference type="InterPro" id="IPR046342">
    <property type="entry name" value="CBS_dom_sf"/>
</dbReference>
<feature type="transmembrane region" description="Helical" evidence="9">
    <location>
        <begin position="297"/>
        <end position="317"/>
    </location>
</feature>
<comment type="function">
    <text evidence="9">Acts as a magnesium transporter.</text>
</comment>
<feature type="domain" description="CBS" evidence="10">
    <location>
        <begin position="215"/>
        <end position="273"/>
    </location>
</feature>
<comment type="caution">
    <text evidence="9">Lacks conserved residue(s) required for the propagation of feature annotation.</text>
</comment>
<dbReference type="CDD" id="cd04606">
    <property type="entry name" value="CBS_pair_Mg_transporter"/>
    <property type="match status" value="1"/>
</dbReference>
<accession>A0A9D2TD55</accession>
<keyword evidence="7 9" id="KW-0472">Membrane</keyword>
<sequence length="474" mass="52232">MSVKNLTDLQQDINVKTVHPDYKAEIVDIIRGNLTPGLKRDRLLTYHENDIAVALELLTADERSRLYCLLDAQTLANIFEYSDHPSQYINELGIQKRVAVLSRFEITTVVECLRQMDKADRNTLLELLDEDTKREVLLLNSFDEDEIGSRMTTNYIAVPAGLGVRQAMRSLIDQAAENDNISTIYVVDQDKTLVGAIDLKKLIIAREGTELSDITMTSYPYVYASEEIEDCISRMKDYSEDSIPVLDSDNKLLGVLTSQDVMQLVDDEMGDDYAKLAGLASEEDLNEPMGRSIHKRLPWLIILLFLGMVVSSVVGAFEGVVAQLPLIIAFQSLVLDMAGNVGTQSLAVTIRVLMDENVSGMQKLYLVAKEAKVGLVNGLVLGVMSFLFIGLYLMSIKGQEPILSFSVSFCAGIALLASMVLASLSGTVVPVAFEKIHIDPAVASGPLITTINDLMAVVIYYGLAWILLIRVLGL</sequence>
<gene>
    <name evidence="11" type="primary">mgtE</name>
    <name evidence="11" type="ORF">H9931_02400</name>
</gene>
<comment type="similarity">
    <text evidence="2 9">Belongs to the SLC41A transporter family.</text>
</comment>
<evidence type="ECO:0000256" key="3">
    <source>
        <dbReference type="ARBA" id="ARBA00022448"/>
    </source>
</evidence>
<dbReference type="PANTHER" id="PTHR43773:SF1">
    <property type="entry name" value="MAGNESIUM TRANSPORTER MGTE"/>
    <property type="match status" value="1"/>
</dbReference>
<dbReference type="EMBL" id="DWWB01000008">
    <property type="protein sequence ID" value="HJC65559.1"/>
    <property type="molecule type" value="Genomic_DNA"/>
</dbReference>
<evidence type="ECO:0000313" key="11">
    <source>
        <dbReference type="EMBL" id="HJC65559.1"/>
    </source>
</evidence>
<dbReference type="Pfam" id="PF00571">
    <property type="entry name" value="CBS"/>
    <property type="match status" value="2"/>
</dbReference>
<evidence type="ECO:0000256" key="8">
    <source>
        <dbReference type="PROSITE-ProRule" id="PRU00703"/>
    </source>
</evidence>
<dbReference type="SMART" id="SM00924">
    <property type="entry name" value="MgtE_N"/>
    <property type="match status" value="1"/>
</dbReference>
<dbReference type="SUPFAM" id="SSF158791">
    <property type="entry name" value="MgtE N-terminal domain-like"/>
    <property type="match status" value="1"/>
</dbReference>
<dbReference type="Proteomes" id="UP000823863">
    <property type="component" value="Unassembled WGS sequence"/>
</dbReference>
<comment type="subcellular location">
    <subcellularLocation>
        <location evidence="9">Cell membrane</location>
        <topology evidence="9">Multi-pass membrane protein</topology>
    </subcellularLocation>
    <subcellularLocation>
        <location evidence="1">Membrane</location>
        <topology evidence="1">Multi-pass membrane protein</topology>
    </subcellularLocation>
</comment>
<evidence type="ECO:0000256" key="1">
    <source>
        <dbReference type="ARBA" id="ARBA00004141"/>
    </source>
</evidence>
<dbReference type="SUPFAM" id="SSF161093">
    <property type="entry name" value="MgtE membrane domain-like"/>
    <property type="match status" value="1"/>
</dbReference>
<keyword evidence="5 9" id="KW-0460">Magnesium</keyword>
<dbReference type="InterPro" id="IPR038076">
    <property type="entry name" value="MgtE_N_sf"/>
</dbReference>
<keyword evidence="8" id="KW-0129">CBS domain</keyword>
<dbReference type="Pfam" id="PF01769">
    <property type="entry name" value="MgtE"/>
    <property type="match status" value="1"/>
</dbReference>
<dbReference type="InterPro" id="IPR036739">
    <property type="entry name" value="SLC41_membr_dom_sf"/>
</dbReference>
<dbReference type="InterPro" id="IPR006668">
    <property type="entry name" value="Mg_transptr_MgtE_intracell_dom"/>
</dbReference>
<keyword evidence="9" id="KW-1003">Cell membrane</keyword>
<proteinExistence type="inferred from homology"/>
<dbReference type="PROSITE" id="PS51371">
    <property type="entry name" value="CBS"/>
    <property type="match status" value="2"/>
</dbReference>
<keyword evidence="4 9" id="KW-0812">Transmembrane</keyword>